<evidence type="ECO:0000256" key="8">
    <source>
        <dbReference type="ARBA" id="ARBA00023136"/>
    </source>
</evidence>
<dbReference type="CDD" id="cd03215">
    <property type="entry name" value="ABC_Carb_Monos_II"/>
    <property type="match status" value="1"/>
</dbReference>
<evidence type="ECO:0000256" key="7">
    <source>
        <dbReference type="ARBA" id="ARBA00022967"/>
    </source>
</evidence>
<evidence type="ECO:0000256" key="6">
    <source>
        <dbReference type="ARBA" id="ARBA00022840"/>
    </source>
</evidence>
<dbReference type="InterPro" id="IPR050107">
    <property type="entry name" value="ABC_carbohydrate_import_ATPase"/>
</dbReference>
<reference evidence="10" key="1">
    <citation type="submission" date="2023-03" db="EMBL/GenBank/DDBJ databases">
        <title>Andean soil-derived lignocellulolytic bacterial consortium as a source of novel taxa and putative plastic-active enzymes.</title>
        <authorList>
            <person name="Diaz-Garcia L."/>
            <person name="Chuvochina M."/>
            <person name="Feuerriegel G."/>
            <person name="Bunk B."/>
            <person name="Sproer C."/>
            <person name="Streit W.R."/>
            <person name="Rodriguez L.M."/>
            <person name="Overmann J."/>
            <person name="Jimenez D.J."/>
        </authorList>
    </citation>
    <scope>NUCLEOTIDE SEQUENCE</scope>
    <source>
        <strain evidence="10">MAG 4610</strain>
    </source>
</reference>
<dbReference type="InterPro" id="IPR017871">
    <property type="entry name" value="ABC_transporter-like_CS"/>
</dbReference>
<dbReference type="FunFam" id="3.40.50.300:FF:000127">
    <property type="entry name" value="Ribose import ATP-binding protein RbsA"/>
    <property type="match status" value="1"/>
</dbReference>
<dbReference type="PANTHER" id="PTHR43790:SF9">
    <property type="entry name" value="GALACTOFURANOSE TRANSPORTER ATP-BINDING PROTEIN YTFR"/>
    <property type="match status" value="1"/>
</dbReference>
<evidence type="ECO:0000256" key="3">
    <source>
        <dbReference type="ARBA" id="ARBA00022475"/>
    </source>
</evidence>
<sequence length="531" mass="56572">MTDTGLTDTGPTDTALDGAPLDSADSAALVLRARGVGKSFFGVRVLEGIDLDVRRGELHGLVGENGAGKSTFMKILAGVHPADEGTVEFEGRTVAFPHPRQAMDAGLVTVFQEFTLLPERTVSQNVFLGREPRRGGFVDTRGMVARTQALLDDLGVGFIDPGARVGSLTVAEQQIVEIVKALSFDARLISMDEPTAALSDHEVELLYAIVRRLTARGVAVVYVSHRLKEIFELCDRITILKDGRRVSTDAAADLTPDELVRRMVGRPLQTYFPGPVDGTTVGPALLELEDCGNEFVDGVGLTLRAGEIVGVAGLQGSGRTELVEGVFGIHPFSRGTVRVGGAQARFRHARDAVRAGLALVTEDRKAQGLALGQSVLDNALLVVRSVFAGRTRGARRDIPGILSALEVSSRGLDQEVRFLSGGNQQKVVLAKWLVTEPKIVLFDEPTRGIDVGAKVAVYQLMRQLAAEGKAVLMVSSELPEVIGMSDRILVMRDGELVAELTAGAAEQDVLAAATGAARDHDDAAMDEGDAR</sequence>
<dbReference type="SMART" id="SM00382">
    <property type="entry name" value="AAA"/>
    <property type="match status" value="2"/>
</dbReference>
<dbReference type="InterPro" id="IPR003439">
    <property type="entry name" value="ABC_transporter-like_ATP-bd"/>
</dbReference>
<evidence type="ECO:0000256" key="1">
    <source>
        <dbReference type="ARBA" id="ARBA00004202"/>
    </source>
</evidence>
<evidence type="ECO:0000313" key="10">
    <source>
        <dbReference type="EMBL" id="WEK12494.1"/>
    </source>
</evidence>
<dbReference type="PROSITE" id="PS00211">
    <property type="entry name" value="ABC_TRANSPORTER_1"/>
    <property type="match status" value="1"/>
</dbReference>
<keyword evidence="6 10" id="KW-0067">ATP-binding</keyword>
<keyword evidence="8" id="KW-0472">Membrane</keyword>
<feature type="domain" description="ABC transporter" evidence="9">
    <location>
        <begin position="31"/>
        <end position="518"/>
    </location>
</feature>
<protein>
    <submittedName>
        <fullName evidence="10">Sugar ABC transporter ATP-binding protein</fullName>
    </submittedName>
</protein>
<accession>A0AAJ5VZW7</accession>
<evidence type="ECO:0000259" key="9">
    <source>
        <dbReference type="PROSITE" id="PS50893"/>
    </source>
</evidence>
<keyword evidence="2" id="KW-0813">Transport</keyword>
<dbReference type="Pfam" id="PF00005">
    <property type="entry name" value="ABC_tran"/>
    <property type="match status" value="2"/>
</dbReference>
<dbReference type="CDD" id="cd03216">
    <property type="entry name" value="ABC_Carb_Monos_I"/>
    <property type="match status" value="1"/>
</dbReference>
<dbReference type="PROSITE" id="PS50893">
    <property type="entry name" value="ABC_TRANSPORTER_2"/>
    <property type="match status" value="1"/>
</dbReference>
<evidence type="ECO:0000313" key="11">
    <source>
        <dbReference type="Proteomes" id="UP001213972"/>
    </source>
</evidence>
<dbReference type="InterPro" id="IPR027417">
    <property type="entry name" value="P-loop_NTPase"/>
</dbReference>
<keyword evidence="7" id="KW-1278">Translocase</keyword>
<dbReference type="InterPro" id="IPR003593">
    <property type="entry name" value="AAA+_ATPase"/>
</dbReference>
<evidence type="ECO:0000256" key="2">
    <source>
        <dbReference type="ARBA" id="ARBA00022448"/>
    </source>
</evidence>
<keyword evidence="5" id="KW-0547">Nucleotide-binding</keyword>
<gene>
    <name evidence="10" type="ORF">P0Y48_08385</name>
</gene>
<evidence type="ECO:0000256" key="5">
    <source>
        <dbReference type="ARBA" id="ARBA00022741"/>
    </source>
</evidence>
<dbReference type="AlphaFoldDB" id="A0AAJ5VZW7"/>
<evidence type="ECO:0000256" key="4">
    <source>
        <dbReference type="ARBA" id="ARBA00022737"/>
    </source>
</evidence>
<comment type="subcellular location">
    <subcellularLocation>
        <location evidence="1">Cell membrane</location>
        <topology evidence="1">Peripheral membrane protein</topology>
    </subcellularLocation>
</comment>
<proteinExistence type="predicted"/>
<keyword evidence="4" id="KW-0677">Repeat</keyword>
<dbReference type="GO" id="GO:0005886">
    <property type="term" value="C:plasma membrane"/>
    <property type="evidence" value="ECO:0007669"/>
    <property type="project" value="UniProtKB-SubCell"/>
</dbReference>
<dbReference type="GO" id="GO:0016887">
    <property type="term" value="F:ATP hydrolysis activity"/>
    <property type="evidence" value="ECO:0007669"/>
    <property type="project" value="InterPro"/>
</dbReference>
<dbReference type="EMBL" id="CP119321">
    <property type="protein sequence ID" value="WEK12494.1"/>
    <property type="molecule type" value="Genomic_DNA"/>
</dbReference>
<dbReference type="GO" id="GO:0005524">
    <property type="term" value="F:ATP binding"/>
    <property type="evidence" value="ECO:0007669"/>
    <property type="project" value="UniProtKB-KW"/>
</dbReference>
<dbReference type="PANTHER" id="PTHR43790">
    <property type="entry name" value="CARBOHYDRATE TRANSPORT ATP-BINDING PROTEIN MG119-RELATED"/>
    <property type="match status" value="1"/>
</dbReference>
<keyword evidence="3" id="KW-1003">Cell membrane</keyword>
<name>A0AAJ5VZW7_9MICO</name>
<dbReference type="SUPFAM" id="SSF52540">
    <property type="entry name" value="P-loop containing nucleoside triphosphate hydrolases"/>
    <property type="match status" value="2"/>
</dbReference>
<organism evidence="10 11">
    <name type="scientific">Candidatus Microbacterium phytovorans</name>
    <dbReference type="NCBI Taxonomy" id="3121374"/>
    <lineage>
        <taxon>Bacteria</taxon>
        <taxon>Bacillati</taxon>
        <taxon>Actinomycetota</taxon>
        <taxon>Actinomycetes</taxon>
        <taxon>Micrococcales</taxon>
        <taxon>Microbacteriaceae</taxon>
        <taxon>Microbacterium</taxon>
    </lineage>
</organism>
<dbReference type="Gene3D" id="3.40.50.300">
    <property type="entry name" value="P-loop containing nucleotide triphosphate hydrolases"/>
    <property type="match status" value="2"/>
</dbReference>
<dbReference type="Proteomes" id="UP001213972">
    <property type="component" value="Chromosome"/>
</dbReference>